<dbReference type="SUPFAM" id="SSF52266">
    <property type="entry name" value="SGNH hydrolase"/>
    <property type="match status" value="1"/>
</dbReference>
<dbReference type="Gene3D" id="3.30.450.40">
    <property type="match status" value="1"/>
</dbReference>
<dbReference type="InterPro" id="IPR029016">
    <property type="entry name" value="GAF-like_dom_sf"/>
</dbReference>
<evidence type="ECO:0000256" key="1">
    <source>
        <dbReference type="SAM" id="MobiDB-lite"/>
    </source>
</evidence>
<keyword evidence="4" id="KW-1185">Reference proteome</keyword>
<dbReference type="InterPro" id="IPR003018">
    <property type="entry name" value="GAF"/>
</dbReference>
<evidence type="ECO:0000313" key="4">
    <source>
        <dbReference type="Proteomes" id="UP001500121"/>
    </source>
</evidence>
<dbReference type="Proteomes" id="UP001500121">
    <property type="component" value="Unassembled WGS sequence"/>
</dbReference>
<dbReference type="RefSeq" id="WP_345481029.1">
    <property type="nucleotide sequence ID" value="NZ_BAABLP010000004.1"/>
</dbReference>
<dbReference type="SMART" id="SM00065">
    <property type="entry name" value="GAF"/>
    <property type="match status" value="1"/>
</dbReference>
<proteinExistence type="predicted"/>
<comment type="caution">
    <text evidence="3">The sequence shown here is derived from an EMBL/GenBank/DDBJ whole genome shotgun (WGS) entry which is preliminary data.</text>
</comment>
<feature type="region of interest" description="Disordered" evidence="1">
    <location>
        <begin position="1"/>
        <end position="33"/>
    </location>
</feature>
<sequence length="397" mass="41401">MTIQRASTSVRRPADGRRHALPVDEAAAPARPADRRDDLGLGLRILFVGTGLDHGWNGGRRHAPTAAIAASVRAITGRSCELDLVGDPTADGEAVAEDLHARAGRHYDGAVVAVGAADAMRLTPVADWGARIVDLVDVVQAALPAGAPVLLVGAPAVHVPTRVQPLNPIALRHAARLDRVAHRLAQIRADVTYLPAPPLAKLVGRRAGGDLHAAFSLPIASAFAKSLRDRAAAVAVVRPAPGQRVDRRVLVDAARTGALSALTDLVRRAADEFGVAEAAISLFDGERRWRITNHGSGPAAETQSLTCCETVVTAGEPLVVAVDAAPCFPAQARAGLPVPVFYAGIPVHAEDGSAVGALCLVETDPRLTGSVDVDRLRDFAHEAERVLRAATAGPLVR</sequence>
<dbReference type="PANTHER" id="PTHR43102">
    <property type="entry name" value="SLR1143 PROTEIN"/>
    <property type="match status" value="1"/>
</dbReference>
<feature type="domain" description="GAF" evidence="2">
    <location>
        <begin position="254"/>
        <end position="397"/>
    </location>
</feature>
<reference evidence="4" key="1">
    <citation type="journal article" date="2019" name="Int. J. Syst. Evol. Microbiol.">
        <title>The Global Catalogue of Microorganisms (GCM) 10K type strain sequencing project: providing services to taxonomists for standard genome sequencing and annotation.</title>
        <authorList>
            <consortium name="The Broad Institute Genomics Platform"/>
            <consortium name="The Broad Institute Genome Sequencing Center for Infectious Disease"/>
            <person name="Wu L."/>
            <person name="Ma J."/>
        </authorList>
    </citation>
    <scope>NUCLEOTIDE SEQUENCE [LARGE SCALE GENOMIC DNA]</scope>
    <source>
        <strain evidence="4">JCM 19015</strain>
    </source>
</reference>
<feature type="compositionally biased region" description="Polar residues" evidence="1">
    <location>
        <begin position="1"/>
        <end position="10"/>
    </location>
</feature>
<evidence type="ECO:0000259" key="2">
    <source>
        <dbReference type="SMART" id="SM00065"/>
    </source>
</evidence>
<evidence type="ECO:0000313" key="3">
    <source>
        <dbReference type="EMBL" id="GAA4747981.1"/>
    </source>
</evidence>
<dbReference type="SUPFAM" id="SSF55781">
    <property type="entry name" value="GAF domain-like"/>
    <property type="match status" value="1"/>
</dbReference>
<name>A0ABP8Z6N4_9MICO</name>
<accession>A0ABP8Z6N4</accession>
<gene>
    <name evidence="3" type="ORF">GCM10025783_20160</name>
</gene>
<protein>
    <recommendedName>
        <fullName evidence="2">GAF domain-containing protein</fullName>
    </recommendedName>
</protein>
<dbReference type="PANTHER" id="PTHR43102:SF2">
    <property type="entry name" value="GAF DOMAIN-CONTAINING PROTEIN"/>
    <property type="match status" value="1"/>
</dbReference>
<dbReference type="EMBL" id="BAABLP010000004">
    <property type="protein sequence ID" value="GAA4747981.1"/>
    <property type="molecule type" value="Genomic_DNA"/>
</dbReference>
<feature type="compositionally biased region" description="Basic and acidic residues" evidence="1">
    <location>
        <begin position="12"/>
        <end position="22"/>
    </location>
</feature>
<organism evidence="3 4">
    <name type="scientific">Amnibacterium soli</name>
    <dbReference type="NCBI Taxonomy" id="1282736"/>
    <lineage>
        <taxon>Bacteria</taxon>
        <taxon>Bacillati</taxon>
        <taxon>Actinomycetota</taxon>
        <taxon>Actinomycetes</taxon>
        <taxon>Micrococcales</taxon>
        <taxon>Microbacteriaceae</taxon>
        <taxon>Amnibacterium</taxon>
    </lineage>
</organism>